<keyword evidence="11" id="KW-1185">Reference proteome</keyword>
<keyword evidence="9" id="KW-0472">Membrane</keyword>
<evidence type="ECO:0000256" key="8">
    <source>
        <dbReference type="SAM" id="MobiDB-lite"/>
    </source>
</evidence>
<keyword evidence="2" id="KW-0378">Hydrolase</keyword>
<dbReference type="GO" id="GO:0004338">
    <property type="term" value="F:glucan exo-1,3-beta-glucosidase activity"/>
    <property type="evidence" value="ECO:0007669"/>
    <property type="project" value="UniProtKB-EC"/>
</dbReference>
<organism evidence="10 11">
    <name type="scientific">Vanrija pseudolonga</name>
    <dbReference type="NCBI Taxonomy" id="143232"/>
    <lineage>
        <taxon>Eukaryota</taxon>
        <taxon>Fungi</taxon>
        <taxon>Dikarya</taxon>
        <taxon>Basidiomycota</taxon>
        <taxon>Agaricomycotina</taxon>
        <taxon>Tremellomycetes</taxon>
        <taxon>Trichosporonales</taxon>
        <taxon>Trichosporonaceae</taxon>
        <taxon>Vanrija</taxon>
    </lineage>
</organism>
<keyword evidence="5" id="KW-0961">Cell wall biogenesis/degradation</keyword>
<feature type="region of interest" description="Disordered" evidence="8">
    <location>
        <begin position="96"/>
        <end position="129"/>
    </location>
</feature>
<feature type="region of interest" description="Disordered" evidence="8">
    <location>
        <begin position="166"/>
        <end position="213"/>
    </location>
</feature>
<dbReference type="Gene3D" id="3.20.20.80">
    <property type="entry name" value="Glycosidases"/>
    <property type="match status" value="1"/>
</dbReference>
<feature type="compositionally biased region" description="Basic and acidic residues" evidence="8">
    <location>
        <begin position="96"/>
        <end position="105"/>
    </location>
</feature>
<evidence type="ECO:0000256" key="5">
    <source>
        <dbReference type="ARBA" id="ARBA00023316"/>
    </source>
</evidence>
<evidence type="ECO:0000313" key="10">
    <source>
        <dbReference type="EMBL" id="WOO80956.1"/>
    </source>
</evidence>
<sequence>MPRSPRTPPPVSAPLMSISSPYGADSIHAPHGHEEYELGPSPTHAYLADGNYNHNNGNNPFRTPNHSNPGLMEKDHHELQGLPREGALRERYPEEYPSYDSDRNLFETSGGNSGSPGSSGLRNGRYDESGKQKRSKRWLWILLGLLALLAIGLGVGLGVGLTRNKKSNGSSGSSGSNGGSGGGAPGPAASGSDNIPGVPNQVSPGAGSGTNGSIVTTDRGVNFTYVNNFGGKWAQDPDNPYKVSGQAQSWTPSLLDEWKWGTDIVRGVNLGGWLVTEPFICPALYEKYQNVTPNAFDEYTLSQAMGANLATEMEQHYATFITEQDFAEIAAAGLNWVRIPIGYWAVDTEFGEPFLKGVSWTYFLKAIDWARKYGLRIVMDFHGLPGSQNGWNHSGKVGPINWMHGVMGIANAQRSLEYMRSMIQYISQPGIKEVVPVFGLVNEVLMSTVGQDVMGTFYYHAYSMIRNMTGYGDGNGPILAVHDGFVGPKQWPAFLNGADRLALDQHPYIAFEQSFTDSMSTNWQKACAWGGGTNDTQTDWGIILGGEWSIAWNDCGKWLLGVNSPPTYPGNCAPYDQWMNYNATFKADLMNMALATMDSLQNWIFWTWKIGNSTELGYSSSPFWHYQLGLKEGWLPADPRVAGGFCQAHGFCPGCSQFGGTFPASAIGKGPATPTIFAPQLSVFGAWPPTALGGIGVPSASQTMHSDQIALLPTLTQTGKPITLPTPTHAAKATIGNGWAFPNDKVGAYVTVAGCNYPDEYYAAAGTAGASTWTGVPIPTARCTGA</sequence>
<protein>
    <recommendedName>
        <fullName evidence="7">glucan 1,3-beta-glucosidase</fullName>
        <ecNumber evidence="7">3.2.1.58</ecNumber>
    </recommendedName>
</protein>
<keyword evidence="9" id="KW-0812">Transmembrane</keyword>
<dbReference type="GO" id="GO:0009986">
    <property type="term" value="C:cell surface"/>
    <property type="evidence" value="ECO:0007669"/>
    <property type="project" value="TreeGrafter"/>
</dbReference>
<name>A0AAF0YAR6_9TREE</name>
<feature type="compositionally biased region" description="Pro residues" evidence="8">
    <location>
        <begin position="1"/>
        <end position="12"/>
    </location>
</feature>
<dbReference type="AlphaFoldDB" id="A0AAF0YAR6"/>
<dbReference type="RefSeq" id="XP_062626988.1">
    <property type="nucleotide sequence ID" value="XM_062771004.1"/>
</dbReference>
<dbReference type="GeneID" id="87807724"/>
<accession>A0AAF0YAR6</accession>
<evidence type="ECO:0000256" key="6">
    <source>
        <dbReference type="ARBA" id="ARBA00036824"/>
    </source>
</evidence>
<dbReference type="InterPro" id="IPR050386">
    <property type="entry name" value="Glycosyl_hydrolase_5"/>
</dbReference>
<dbReference type="PANTHER" id="PTHR31297">
    <property type="entry name" value="GLUCAN ENDO-1,6-BETA-GLUCOSIDASE B"/>
    <property type="match status" value="1"/>
</dbReference>
<evidence type="ECO:0000256" key="9">
    <source>
        <dbReference type="SAM" id="Phobius"/>
    </source>
</evidence>
<evidence type="ECO:0000256" key="4">
    <source>
        <dbReference type="ARBA" id="ARBA00023295"/>
    </source>
</evidence>
<dbReference type="GO" id="GO:0071555">
    <property type="term" value="P:cell wall organization"/>
    <property type="evidence" value="ECO:0007669"/>
    <property type="project" value="UniProtKB-KW"/>
</dbReference>
<evidence type="ECO:0000256" key="2">
    <source>
        <dbReference type="ARBA" id="ARBA00022801"/>
    </source>
</evidence>
<dbReference type="PANTHER" id="PTHR31297:SF34">
    <property type="entry name" value="GLUCAN 1,3-BETA-GLUCOSIDASE 2"/>
    <property type="match status" value="1"/>
</dbReference>
<dbReference type="InterPro" id="IPR017853">
    <property type="entry name" value="GH"/>
</dbReference>
<evidence type="ECO:0000256" key="1">
    <source>
        <dbReference type="ARBA" id="ARBA00005641"/>
    </source>
</evidence>
<feature type="region of interest" description="Disordered" evidence="8">
    <location>
        <begin position="1"/>
        <end position="74"/>
    </location>
</feature>
<dbReference type="EC" id="3.2.1.58" evidence="7"/>
<dbReference type="Proteomes" id="UP000827549">
    <property type="component" value="Chromosome 3"/>
</dbReference>
<feature type="compositionally biased region" description="Low complexity" evidence="8">
    <location>
        <begin position="50"/>
        <end position="59"/>
    </location>
</feature>
<proteinExistence type="inferred from homology"/>
<reference evidence="10" key="1">
    <citation type="submission" date="2023-10" db="EMBL/GenBank/DDBJ databases">
        <authorList>
            <person name="Noh H."/>
        </authorList>
    </citation>
    <scope>NUCLEOTIDE SEQUENCE</scope>
    <source>
        <strain evidence="10">DUCC4014</strain>
    </source>
</reference>
<dbReference type="SUPFAM" id="SSF51445">
    <property type="entry name" value="(Trans)glycosidases"/>
    <property type="match status" value="1"/>
</dbReference>
<dbReference type="GO" id="GO:0005576">
    <property type="term" value="C:extracellular region"/>
    <property type="evidence" value="ECO:0007669"/>
    <property type="project" value="TreeGrafter"/>
</dbReference>
<evidence type="ECO:0000256" key="3">
    <source>
        <dbReference type="ARBA" id="ARBA00023180"/>
    </source>
</evidence>
<comment type="catalytic activity">
    <reaction evidence="6">
        <text>Successive hydrolysis of beta-D-glucose units from the non-reducing ends of (1-&gt;3)-beta-D-glucans, releasing alpha-glucose.</text>
        <dbReference type="EC" id="3.2.1.58"/>
    </reaction>
</comment>
<evidence type="ECO:0000256" key="7">
    <source>
        <dbReference type="ARBA" id="ARBA00038929"/>
    </source>
</evidence>
<evidence type="ECO:0000313" key="11">
    <source>
        <dbReference type="Proteomes" id="UP000827549"/>
    </source>
</evidence>
<gene>
    <name evidence="10" type="primary">exgD_0</name>
    <name evidence="10" type="ORF">LOC62_03G004486</name>
</gene>
<comment type="similarity">
    <text evidence="1">Belongs to the glycosyl hydrolase 5 (cellulase A) family.</text>
</comment>
<dbReference type="EMBL" id="CP086716">
    <property type="protein sequence ID" value="WOO80956.1"/>
    <property type="molecule type" value="Genomic_DNA"/>
</dbReference>
<dbReference type="GO" id="GO:0009251">
    <property type="term" value="P:glucan catabolic process"/>
    <property type="evidence" value="ECO:0007669"/>
    <property type="project" value="TreeGrafter"/>
</dbReference>
<feature type="transmembrane region" description="Helical" evidence="9">
    <location>
        <begin position="138"/>
        <end position="161"/>
    </location>
</feature>
<keyword evidence="9" id="KW-1133">Transmembrane helix</keyword>
<feature type="compositionally biased region" description="Gly residues" evidence="8">
    <location>
        <begin position="175"/>
        <end position="185"/>
    </location>
</feature>
<keyword evidence="4" id="KW-0326">Glycosidase</keyword>
<keyword evidence="3" id="KW-0325">Glycoprotein</keyword>